<proteinExistence type="predicted"/>
<evidence type="ECO:0000313" key="3">
    <source>
        <dbReference type="Proteomes" id="UP000195437"/>
    </source>
</evidence>
<keyword evidence="3" id="KW-1185">Reference proteome</keyword>
<feature type="transmembrane region" description="Helical" evidence="1">
    <location>
        <begin position="52"/>
        <end position="73"/>
    </location>
</feature>
<dbReference type="AlphaFoldDB" id="A0A1Y0IL53"/>
<evidence type="ECO:0000313" key="2">
    <source>
        <dbReference type="EMBL" id="ARU60566.1"/>
    </source>
</evidence>
<keyword evidence="1" id="KW-0812">Transmembrane</keyword>
<dbReference type="Proteomes" id="UP000195437">
    <property type="component" value="Chromosome"/>
</dbReference>
<keyword evidence="1" id="KW-1133">Transmembrane helix</keyword>
<organism evidence="2 3">
    <name type="scientific">Tumebacillus avium</name>
    <dbReference type="NCBI Taxonomy" id="1903704"/>
    <lineage>
        <taxon>Bacteria</taxon>
        <taxon>Bacillati</taxon>
        <taxon>Bacillota</taxon>
        <taxon>Bacilli</taxon>
        <taxon>Bacillales</taxon>
        <taxon>Alicyclobacillaceae</taxon>
        <taxon>Tumebacillus</taxon>
    </lineage>
</organism>
<feature type="transmembrane region" description="Helical" evidence="1">
    <location>
        <begin position="7"/>
        <end position="26"/>
    </location>
</feature>
<dbReference type="KEGG" id="tum:CBW65_05350"/>
<keyword evidence="1" id="KW-0472">Membrane</keyword>
<evidence type="ECO:0000256" key="1">
    <source>
        <dbReference type="SAM" id="Phobius"/>
    </source>
</evidence>
<protein>
    <submittedName>
        <fullName evidence="2">Uncharacterized protein</fullName>
    </submittedName>
</protein>
<sequence length="82" mass="9569">MLVERLLVKTAVYSFFSWFALIFLFTPNKKVIRNGSIEEITYRAAGEYLHSLLWMTTLFTVLTVLIALLFMIFSKSSNQQKK</sequence>
<gene>
    <name evidence="2" type="ORF">CBW65_05350</name>
</gene>
<reference evidence="3" key="1">
    <citation type="submission" date="2017-05" db="EMBL/GenBank/DDBJ databases">
        <authorList>
            <person name="Sung H."/>
        </authorList>
    </citation>
    <scope>NUCLEOTIDE SEQUENCE [LARGE SCALE GENOMIC DNA]</scope>
    <source>
        <strain evidence="3">AR23208</strain>
    </source>
</reference>
<dbReference type="EMBL" id="CP021434">
    <property type="protein sequence ID" value="ARU60566.1"/>
    <property type="molecule type" value="Genomic_DNA"/>
</dbReference>
<name>A0A1Y0IL53_9BACL</name>
<accession>A0A1Y0IL53</accession>